<dbReference type="Gene3D" id="1.10.340.70">
    <property type="match status" value="1"/>
</dbReference>
<dbReference type="CDD" id="cd01647">
    <property type="entry name" value="RT_LTR"/>
    <property type="match status" value="1"/>
</dbReference>
<keyword evidence="1" id="KW-0808">Transferase</keyword>
<dbReference type="EMBL" id="BKCJ010001438">
    <property type="protein sequence ID" value="GEU41435.1"/>
    <property type="molecule type" value="Genomic_DNA"/>
</dbReference>
<dbReference type="InterPro" id="IPR041373">
    <property type="entry name" value="RT_RNaseH"/>
</dbReference>
<dbReference type="InterPro" id="IPR043128">
    <property type="entry name" value="Rev_trsase/Diguanyl_cyclase"/>
</dbReference>
<dbReference type="Pfam" id="PF17921">
    <property type="entry name" value="Integrase_H2C2"/>
    <property type="match status" value="1"/>
</dbReference>
<evidence type="ECO:0000256" key="6">
    <source>
        <dbReference type="ARBA" id="ARBA00022918"/>
    </source>
</evidence>
<dbReference type="PANTHER" id="PTHR24559:SF444">
    <property type="entry name" value="REVERSE TRANSCRIPTASE DOMAIN-CONTAINING PROTEIN"/>
    <property type="match status" value="1"/>
</dbReference>
<keyword evidence="2" id="KW-0548">Nucleotidyltransferase</keyword>
<dbReference type="SUPFAM" id="SSF56672">
    <property type="entry name" value="DNA/RNA polymerases"/>
    <property type="match status" value="1"/>
</dbReference>
<feature type="domain" description="Reverse transcriptase RNase H-like" evidence="8">
    <location>
        <begin position="228"/>
        <end position="269"/>
    </location>
</feature>
<dbReference type="InterPro" id="IPR000477">
    <property type="entry name" value="RT_dom"/>
</dbReference>
<reference evidence="10" key="1">
    <citation type="journal article" date="2019" name="Sci. Rep.">
        <title>Draft genome of Tanacetum cinerariifolium, the natural source of mosquito coil.</title>
        <authorList>
            <person name="Yamashiro T."/>
            <person name="Shiraishi A."/>
            <person name="Satake H."/>
            <person name="Nakayama K."/>
        </authorList>
    </citation>
    <scope>NUCLEOTIDE SEQUENCE</scope>
</reference>
<dbReference type="SUPFAM" id="SSF53098">
    <property type="entry name" value="Ribonuclease H-like"/>
    <property type="match status" value="1"/>
</dbReference>
<dbReference type="Gene3D" id="3.30.70.270">
    <property type="match status" value="1"/>
</dbReference>
<keyword evidence="3" id="KW-0540">Nuclease</keyword>
<dbReference type="GO" id="GO:0004519">
    <property type="term" value="F:endonuclease activity"/>
    <property type="evidence" value="ECO:0007669"/>
    <property type="project" value="UniProtKB-KW"/>
</dbReference>
<feature type="domain" description="Integrase zinc-binding" evidence="9">
    <location>
        <begin position="8"/>
        <end position="53"/>
    </location>
</feature>
<dbReference type="AlphaFoldDB" id="A0A6L2K030"/>
<dbReference type="Pfam" id="PF00078">
    <property type="entry name" value="RVT_1"/>
    <property type="match status" value="1"/>
</dbReference>
<proteinExistence type="predicted"/>
<evidence type="ECO:0000256" key="2">
    <source>
        <dbReference type="ARBA" id="ARBA00022695"/>
    </source>
</evidence>
<dbReference type="InterPro" id="IPR041588">
    <property type="entry name" value="Integrase_H2C2"/>
</dbReference>
<dbReference type="PANTHER" id="PTHR24559">
    <property type="entry name" value="TRANSPOSON TY3-I GAG-POL POLYPROTEIN"/>
    <property type="match status" value="1"/>
</dbReference>
<feature type="domain" description="Reverse transcriptase" evidence="7">
    <location>
        <begin position="134"/>
        <end position="202"/>
    </location>
</feature>
<keyword evidence="6 10" id="KW-0695">RNA-directed DNA polymerase</keyword>
<gene>
    <name evidence="10" type="ORF">Tci_013413</name>
</gene>
<name>A0A6L2K030_TANCI</name>
<evidence type="ECO:0000256" key="1">
    <source>
        <dbReference type="ARBA" id="ARBA00022679"/>
    </source>
</evidence>
<evidence type="ECO:0000313" key="10">
    <source>
        <dbReference type="EMBL" id="GEU41435.1"/>
    </source>
</evidence>
<dbReference type="InterPro" id="IPR053134">
    <property type="entry name" value="RNA-dir_DNA_polymerase"/>
</dbReference>
<keyword evidence="4" id="KW-0255">Endonuclease</keyword>
<evidence type="ECO:0000259" key="9">
    <source>
        <dbReference type="Pfam" id="PF17921"/>
    </source>
</evidence>
<dbReference type="GO" id="GO:0016787">
    <property type="term" value="F:hydrolase activity"/>
    <property type="evidence" value="ECO:0007669"/>
    <property type="project" value="UniProtKB-KW"/>
</dbReference>
<feature type="non-terminal residue" evidence="10">
    <location>
        <position position="1"/>
    </location>
</feature>
<dbReference type="GO" id="GO:0003964">
    <property type="term" value="F:RNA-directed DNA polymerase activity"/>
    <property type="evidence" value="ECO:0007669"/>
    <property type="project" value="UniProtKB-KW"/>
</dbReference>
<protein>
    <submittedName>
        <fullName evidence="10">Reverse transcriptase domain-containing protein</fullName>
    </submittedName>
</protein>
<organism evidence="10">
    <name type="scientific">Tanacetum cinerariifolium</name>
    <name type="common">Dalmatian daisy</name>
    <name type="synonym">Chrysanthemum cinerariifolium</name>
    <dbReference type="NCBI Taxonomy" id="118510"/>
    <lineage>
        <taxon>Eukaryota</taxon>
        <taxon>Viridiplantae</taxon>
        <taxon>Streptophyta</taxon>
        <taxon>Embryophyta</taxon>
        <taxon>Tracheophyta</taxon>
        <taxon>Spermatophyta</taxon>
        <taxon>Magnoliopsida</taxon>
        <taxon>eudicotyledons</taxon>
        <taxon>Gunneridae</taxon>
        <taxon>Pentapetalae</taxon>
        <taxon>asterids</taxon>
        <taxon>campanulids</taxon>
        <taxon>Asterales</taxon>
        <taxon>Asteraceae</taxon>
        <taxon>Asteroideae</taxon>
        <taxon>Anthemideae</taxon>
        <taxon>Anthemidinae</taxon>
        <taxon>Tanacetum</taxon>
    </lineage>
</organism>
<dbReference type="InterPro" id="IPR012337">
    <property type="entry name" value="RNaseH-like_sf"/>
</dbReference>
<dbReference type="InterPro" id="IPR043502">
    <property type="entry name" value="DNA/RNA_pol_sf"/>
</dbReference>
<accession>A0A6L2K030</accession>
<keyword evidence="5" id="KW-0378">Hydrolase</keyword>
<evidence type="ECO:0000259" key="7">
    <source>
        <dbReference type="Pfam" id="PF00078"/>
    </source>
</evidence>
<evidence type="ECO:0000256" key="4">
    <source>
        <dbReference type="ARBA" id="ARBA00022759"/>
    </source>
</evidence>
<sequence>IRRCVHGEEALEILEACHNRPTGGHHGANLTAKKVFDAGFFWPTIYKDAHEYILVAVDYLSKWVEAKALPTNDARVVCKFLKSLFALVTRWRVYIDYRKLNEATCKDHFPLPFMDQMLERLARNEYYCFLNGFFRCMLAIFHDMVKKTMEVFMDDYLVFGNSFEYCLSHLDKMLQRCEDTNLSLNWEKSHFMVKVGIVLGHKISKNEIEVDRAKVDVSANSPHPTTVKGAVLGQRHEKHFKPIHYASKTMNDDESNYTTTEKQMLAVVMPRRDYPGGFYYSKNLISKFLTQKEQRT</sequence>
<comment type="caution">
    <text evidence="10">The sequence shown here is derived from an EMBL/GenBank/DDBJ whole genome shotgun (WGS) entry which is preliminary data.</text>
</comment>
<evidence type="ECO:0000256" key="3">
    <source>
        <dbReference type="ARBA" id="ARBA00022722"/>
    </source>
</evidence>
<dbReference type="Pfam" id="PF17917">
    <property type="entry name" value="RT_RNaseH"/>
    <property type="match status" value="1"/>
</dbReference>
<evidence type="ECO:0000256" key="5">
    <source>
        <dbReference type="ARBA" id="ARBA00022801"/>
    </source>
</evidence>
<evidence type="ECO:0000259" key="8">
    <source>
        <dbReference type="Pfam" id="PF17917"/>
    </source>
</evidence>